<sequence length="275" mass="30764">MKIKKQLFISLSIFVILSSFMAMLFVSCSKNKDSITVKIGFVGESDMVIWKPVQEKLSKEGINLELISFADYIPNQALNDGEIDLNAFQHHAYLNDEISNKGYDIVAIADTYISAMNIYSQKISNVNEIKRGDKIAIPNNPSNKGRALKVLQAAGLIKLKDNAPDNPEISDIAENSLDLDIVEVEAASIYGFLPDVACAIINCNFALDFGLNPGKDFIFQDNPRIYDNNMYVNLIAARTEDKDNEIYKKIVDAYHSPEVEKVYAEDFKGAYIAVW</sequence>
<dbReference type="Pfam" id="PF03180">
    <property type="entry name" value="Lipoprotein_9"/>
    <property type="match status" value="1"/>
</dbReference>
<dbReference type="InterPro" id="IPR004872">
    <property type="entry name" value="Lipoprotein_NlpA"/>
</dbReference>
<evidence type="ECO:0000256" key="5">
    <source>
        <dbReference type="ARBA" id="ARBA00023288"/>
    </source>
</evidence>
<dbReference type="Gene3D" id="3.40.190.10">
    <property type="entry name" value="Periplasmic binding protein-like II"/>
    <property type="match status" value="2"/>
</dbReference>
<evidence type="ECO:0000256" key="2">
    <source>
        <dbReference type="ARBA" id="ARBA00022729"/>
    </source>
</evidence>
<dbReference type="PIRSF" id="PIRSF002854">
    <property type="entry name" value="MetQ"/>
    <property type="match status" value="1"/>
</dbReference>
<evidence type="ECO:0000256" key="1">
    <source>
        <dbReference type="ARBA" id="ARBA00004635"/>
    </source>
</evidence>
<dbReference type="AlphaFoldDB" id="A0A5C8EHA7"/>
<evidence type="ECO:0000256" key="7">
    <source>
        <dbReference type="PIRSR" id="PIRSR002854-1"/>
    </source>
</evidence>
<protein>
    <recommendedName>
        <fullName evidence="6">Lipoprotein</fullName>
    </recommendedName>
</protein>
<keyword evidence="8" id="KW-1133">Transmembrane helix</keyword>
<dbReference type="PANTHER" id="PTHR30429">
    <property type="entry name" value="D-METHIONINE-BINDING LIPOPROTEIN METQ"/>
    <property type="match status" value="1"/>
</dbReference>
<evidence type="ECO:0000313" key="10">
    <source>
        <dbReference type="Proteomes" id="UP000322814"/>
    </source>
</evidence>
<evidence type="ECO:0000256" key="6">
    <source>
        <dbReference type="PIRNR" id="PIRNR002854"/>
    </source>
</evidence>
<feature type="lipid moiety-binding region" description="S-diacylglycerol cysteine" evidence="7">
    <location>
        <position position="28"/>
    </location>
</feature>
<name>A0A5C8EHA7_9SPIR</name>
<comment type="subcellular location">
    <subcellularLocation>
        <location evidence="1">Membrane</location>
        <topology evidence="1">Lipid-anchor</topology>
    </subcellularLocation>
</comment>
<evidence type="ECO:0000256" key="8">
    <source>
        <dbReference type="SAM" id="Phobius"/>
    </source>
</evidence>
<evidence type="ECO:0000256" key="4">
    <source>
        <dbReference type="ARBA" id="ARBA00023139"/>
    </source>
</evidence>
<reference evidence="9 10" key="1">
    <citation type="journal article" date="1992" name="Lakartidningen">
        <title>[Penicillin V and not amoxicillin is the first choice preparation in acute otitis].</title>
        <authorList>
            <person name="Kamme C."/>
            <person name="Lundgren K."/>
            <person name="Prellner K."/>
        </authorList>
    </citation>
    <scope>NUCLEOTIDE SEQUENCE [LARGE SCALE GENOMIC DNA]</scope>
    <source>
        <strain evidence="9 10">PC4580III</strain>
    </source>
</reference>
<dbReference type="Proteomes" id="UP000322814">
    <property type="component" value="Unassembled WGS sequence"/>
</dbReference>
<dbReference type="PANTHER" id="PTHR30429:SF3">
    <property type="entry name" value="LIPOPROTEIN"/>
    <property type="match status" value="1"/>
</dbReference>
<evidence type="ECO:0000313" key="9">
    <source>
        <dbReference type="EMBL" id="TXJ35460.1"/>
    </source>
</evidence>
<accession>A0A5C8EHA7</accession>
<keyword evidence="8" id="KW-0812">Transmembrane</keyword>
<dbReference type="CDD" id="cd13596">
    <property type="entry name" value="PBP2_lipoprotein_GmpC"/>
    <property type="match status" value="1"/>
</dbReference>
<feature type="transmembrane region" description="Helical" evidence="8">
    <location>
        <begin position="7"/>
        <end position="26"/>
    </location>
</feature>
<keyword evidence="4" id="KW-0564">Palmitate</keyword>
<keyword evidence="5 6" id="KW-0449">Lipoprotein</keyword>
<keyword evidence="3 8" id="KW-0472">Membrane</keyword>
<comment type="caution">
    <text evidence="9">The sequence shown here is derived from an EMBL/GenBank/DDBJ whole genome shotgun (WGS) entry which is preliminary data.</text>
</comment>
<proteinExistence type="inferred from homology"/>
<organism evidence="9 10">
    <name type="scientific">Brachyspira aalborgi</name>
    <dbReference type="NCBI Taxonomy" id="29522"/>
    <lineage>
        <taxon>Bacteria</taxon>
        <taxon>Pseudomonadati</taxon>
        <taxon>Spirochaetota</taxon>
        <taxon>Spirochaetia</taxon>
        <taxon>Brachyspirales</taxon>
        <taxon>Brachyspiraceae</taxon>
        <taxon>Brachyspira</taxon>
    </lineage>
</organism>
<comment type="similarity">
    <text evidence="6">Belongs to the nlpA lipoprotein family.</text>
</comment>
<gene>
    <name evidence="9" type="ORF">EPJ78_11155</name>
</gene>
<dbReference type="SUPFAM" id="SSF53850">
    <property type="entry name" value="Periplasmic binding protein-like II"/>
    <property type="match status" value="1"/>
</dbReference>
<evidence type="ECO:0000256" key="3">
    <source>
        <dbReference type="ARBA" id="ARBA00023136"/>
    </source>
</evidence>
<keyword evidence="2" id="KW-0732">Signal</keyword>
<dbReference type="EMBL" id="SAYB01000007">
    <property type="protein sequence ID" value="TXJ35460.1"/>
    <property type="molecule type" value="Genomic_DNA"/>
</dbReference>
<dbReference type="PROSITE" id="PS51257">
    <property type="entry name" value="PROKAR_LIPOPROTEIN"/>
    <property type="match status" value="1"/>
</dbReference>
<dbReference type="GO" id="GO:0016020">
    <property type="term" value="C:membrane"/>
    <property type="evidence" value="ECO:0007669"/>
    <property type="project" value="UniProtKB-SubCell"/>
</dbReference>